<sequence length="379" mass="43981">MVLNQRSEIVAYARRLGTQHTCAQYYRKTLKLYRSWEVNKNSRDNLTSRTTIKLGQASITTSIEDPNITFSREIPQCLGLDQQEDEEEEIVVEQESEATEEVQKKASMLKLSYPNAQKFLKELYTSKRRLKGPLKRINVIIQLVDRSLVQPKGVLEDVLVQLNELMFPAYFYLLDMGDNDSLNSNFFFGDVYDVTFSMEFDDEVINFNIYDAMYYPGDVVALNFIDVIKPLTAEYFEITYRESLALVSRVLSKKYVLDKQVKKTVAHMDLKKKHRYDNQILKLPDSNSKKIPSILQAPILELKTLPEHLKYTFLEEKETLPVIISNKLSEKEESELIGILKPYKNALRWTIADIKGINSSLCMHKILMEEDFKASRKAQ</sequence>
<evidence type="ECO:0000313" key="2">
    <source>
        <dbReference type="Proteomes" id="UP000235145"/>
    </source>
</evidence>
<reference evidence="1 2" key="1">
    <citation type="journal article" date="2017" name="Nat. Commun.">
        <title>Genome assembly with in vitro proximity ligation data and whole-genome triplication in lettuce.</title>
        <authorList>
            <person name="Reyes-Chin-Wo S."/>
            <person name="Wang Z."/>
            <person name="Yang X."/>
            <person name="Kozik A."/>
            <person name="Arikit S."/>
            <person name="Song C."/>
            <person name="Xia L."/>
            <person name="Froenicke L."/>
            <person name="Lavelle D.O."/>
            <person name="Truco M.J."/>
            <person name="Xia R."/>
            <person name="Zhu S."/>
            <person name="Xu C."/>
            <person name="Xu H."/>
            <person name="Xu X."/>
            <person name="Cox K."/>
            <person name="Korf I."/>
            <person name="Meyers B.C."/>
            <person name="Michelmore R.W."/>
        </authorList>
    </citation>
    <scope>NUCLEOTIDE SEQUENCE [LARGE SCALE GENOMIC DNA]</scope>
    <source>
        <strain evidence="2">cv. Salinas</strain>
        <tissue evidence="1">Seedlings</tissue>
    </source>
</reference>
<name>A0A9R1X784_LACSA</name>
<protein>
    <submittedName>
        <fullName evidence="1">Uncharacterized protein</fullName>
    </submittedName>
</protein>
<proteinExistence type="predicted"/>
<dbReference type="AlphaFoldDB" id="A0A9R1X784"/>
<evidence type="ECO:0000313" key="1">
    <source>
        <dbReference type="EMBL" id="KAJ0200224.1"/>
    </source>
</evidence>
<dbReference type="EMBL" id="NBSK02000006">
    <property type="protein sequence ID" value="KAJ0200224.1"/>
    <property type="molecule type" value="Genomic_DNA"/>
</dbReference>
<dbReference type="PANTHER" id="PTHR33067:SF37">
    <property type="entry name" value="RETROTRANSPOSON GAG DOMAIN, ASPARTIC PEPTIDASE DOMAIN SUPERFAMILY"/>
    <property type="match status" value="1"/>
</dbReference>
<dbReference type="PANTHER" id="PTHR33067">
    <property type="entry name" value="RNA-DIRECTED DNA POLYMERASE-RELATED"/>
    <property type="match status" value="1"/>
</dbReference>
<keyword evidence="2" id="KW-1185">Reference proteome</keyword>
<dbReference type="Proteomes" id="UP000235145">
    <property type="component" value="Unassembled WGS sequence"/>
</dbReference>
<accession>A0A9R1X784</accession>
<comment type="caution">
    <text evidence="1">The sequence shown here is derived from an EMBL/GenBank/DDBJ whole genome shotgun (WGS) entry which is preliminary data.</text>
</comment>
<organism evidence="1 2">
    <name type="scientific">Lactuca sativa</name>
    <name type="common">Garden lettuce</name>
    <dbReference type="NCBI Taxonomy" id="4236"/>
    <lineage>
        <taxon>Eukaryota</taxon>
        <taxon>Viridiplantae</taxon>
        <taxon>Streptophyta</taxon>
        <taxon>Embryophyta</taxon>
        <taxon>Tracheophyta</taxon>
        <taxon>Spermatophyta</taxon>
        <taxon>Magnoliopsida</taxon>
        <taxon>eudicotyledons</taxon>
        <taxon>Gunneridae</taxon>
        <taxon>Pentapetalae</taxon>
        <taxon>asterids</taxon>
        <taxon>campanulids</taxon>
        <taxon>Asterales</taxon>
        <taxon>Asteraceae</taxon>
        <taxon>Cichorioideae</taxon>
        <taxon>Cichorieae</taxon>
        <taxon>Lactucinae</taxon>
        <taxon>Lactuca</taxon>
    </lineage>
</organism>
<gene>
    <name evidence="1" type="ORF">LSAT_V11C600318740</name>
</gene>